<dbReference type="PANTHER" id="PTHR37833:SF1">
    <property type="entry name" value="SIGNAL PEPTIDE PROTEIN"/>
    <property type="match status" value="1"/>
</dbReference>
<dbReference type="Pfam" id="PF07610">
    <property type="entry name" value="DUF1573"/>
    <property type="match status" value="1"/>
</dbReference>
<dbReference type="Proteomes" id="UP000249720">
    <property type="component" value="Unassembled WGS sequence"/>
</dbReference>
<dbReference type="OrthoDB" id="826619at2"/>
<reference evidence="2 3" key="1">
    <citation type="submission" date="2018-06" db="EMBL/GenBank/DDBJ databases">
        <title>Genomic Encyclopedia of Archaeal and Bacterial Type Strains, Phase II (KMG-II): from individual species to whole genera.</title>
        <authorList>
            <person name="Goeker M."/>
        </authorList>
    </citation>
    <scope>NUCLEOTIDE SEQUENCE [LARGE SCALE GENOMIC DNA]</scope>
    <source>
        <strain evidence="2 3">DSM 23241</strain>
    </source>
</reference>
<comment type="caution">
    <text evidence="2">The sequence shown here is derived from an EMBL/GenBank/DDBJ whole genome shotgun (WGS) entry which is preliminary data.</text>
</comment>
<organism evidence="2 3">
    <name type="scientific">Hydrotalea sandarakina</name>
    <dbReference type="NCBI Taxonomy" id="1004304"/>
    <lineage>
        <taxon>Bacteria</taxon>
        <taxon>Pseudomonadati</taxon>
        <taxon>Bacteroidota</taxon>
        <taxon>Chitinophagia</taxon>
        <taxon>Chitinophagales</taxon>
        <taxon>Chitinophagaceae</taxon>
        <taxon>Hydrotalea</taxon>
    </lineage>
</organism>
<protein>
    <submittedName>
        <fullName evidence="2">Uncharacterized protein DUF1573</fullName>
    </submittedName>
</protein>
<keyword evidence="1" id="KW-0732">Signal</keyword>
<gene>
    <name evidence="2" type="ORF">LX80_01409</name>
</gene>
<dbReference type="EMBL" id="QKZV01000003">
    <property type="protein sequence ID" value="PZX63751.1"/>
    <property type="molecule type" value="Genomic_DNA"/>
</dbReference>
<feature type="signal peptide" evidence="1">
    <location>
        <begin position="1"/>
        <end position="18"/>
    </location>
</feature>
<keyword evidence="3" id="KW-1185">Reference proteome</keyword>
<sequence>MKQLLLAVFLLAGTVCFAQSPVEFTTVKHDFGKIKKGVPATYVFHFKNIGTKPVVIEVATAECGCTTPEYPKSPIAKGKTGEIKVTYNAAMSGAFTKRVNVKLAGVNEPIVLTIEGVVEDSSHK</sequence>
<dbReference type="AlphaFoldDB" id="A0A2W7RTE9"/>
<evidence type="ECO:0000313" key="2">
    <source>
        <dbReference type="EMBL" id="PZX63751.1"/>
    </source>
</evidence>
<proteinExistence type="predicted"/>
<dbReference type="InterPro" id="IPR011467">
    <property type="entry name" value="DUF1573"/>
</dbReference>
<feature type="chain" id="PRO_5015914060" evidence="1">
    <location>
        <begin position="19"/>
        <end position="124"/>
    </location>
</feature>
<evidence type="ECO:0000313" key="3">
    <source>
        <dbReference type="Proteomes" id="UP000249720"/>
    </source>
</evidence>
<accession>A0A2W7RTE9</accession>
<dbReference type="Gene3D" id="2.60.40.10">
    <property type="entry name" value="Immunoglobulins"/>
    <property type="match status" value="1"/>
</dbReference>
<dbReference type="PANTHER" id="PTHR37833">
    <property type="entry name" value="LIPOPROTEIN-RELATED"/>
    <property type="match status" value="1"/>
</dbReference>
<dbReference type="RefSeq" id="WP_111294617.1">
    <property type="nucleotide sequence ID" value="NZ_QKZV01000003.1"/>
</dbReference>
<evidence type="ECO:0000256" key="1">
    <source>
        <dbReference type="SAM" id="SignalP"/>
    </source>
</evidence>
<name>A0A2W7RTE9_9BACT</name>
<dbReference type="InterPro" id="IPR013783">
    <property type="entry name" value="Ig-like_fold"/>
</dbReference>